<proteinExistence type="predicted"/>
<organism evidence="5 6">
    <name type="scientific">Leptidea sinapis</name>
    <dbReference type="NCBI Taxonomy" id="189913"/>
    <lineage>
        <taxon>Eukaryota</taxon>
        <taxon>Metazoa</taxon>
        <taxon>Ecdysozoa</taxon>
        <taxon>Arthropoda</taxon>
        <taxon>Hexapoda</taxon>
        <taxon>Insecta</taxon>
        <taxon>Pterygota</taxon>
        <taxon>Neoptera</taxon>
        <taxon>Endopterygota</taxon>
        <taxon>Lepidoptera</taxon>
        <taxon>Glossata</taxon>
        <taxon>Ditrysia</taxon>
        <taxon>Papilionoidea</taxon>
        <taxon>Pieridae</taxon>
        <taxon>Dismorphiinae</taxon>
        <taxon>Leptidea</taxon>
    </lineage>
</organism>
<dbReference type="Proteomes" id="UP000324832">
    <property type="component" value="Unassembled WGS sequence"/>
</dbReference>
<feature type="domain" description="PRELI/MSF1" evidence="4">
    <location>
        <begin position="3"/>
        <end position="187"/>
    </location>
</feature>
<gene>
    <name evidence="5" type="ORF">LSINAPIS_LOCUS4064</name>
</gene>
<dbReference type="PROSITE" id="PS50866">
    <property type="entry name" value="GOLD"/>
    <property type="match status" value="1"/>
</dbReference>
<protein>
    <recommendedName>
        <fullName evidence="7">CRAL-TRIO domain-containing protein</fullName>
    </recommendedName>
</protein>
<dbReference type="GO" id="GO:0005737">
    <property type="term" value="C:cytoplasm"/>
    <property type="evidence" value="ECO:0007669"/>
    <property type="project" value="TreeGrafter"/>
</dbReference>
<feature type="compositionally biased region" description="Low complexity" evidence="1">
    <location>
        <begin position="207"/>
        <end position="222"/>
    </location>
</feature>
<evidence type="ECO:0000256" key="1">
    <source>
        <dbReference type="SAM" id="MobiDB-lite"/>
    </source>
</evidence>
<evidence type="ECO:0008006" key="7">
    <source>
        <dbReference type="Google" id="ProtNLM"/>
    </source>
</evidence>
<dbReference type="InterPro" id="IPR001251">
    <property type="entry name" value="CRAL-TRIO_dom"/>
</dbReference>
<feature type="region of interest" description="Disordered" evidence="1">
    <location>
        <begin position="174"/>
        <end position="235"/>
    </location>
</feature>
<dbReference type="SUPFAM" id="SSF46938">
    <property type="entry name" value="CRAL/TRIO N-terminal domain"/>
    <property type="match status" value="1"/>
</dbReference>
<dbReference type="PROSITE" id="PS50904">
    <property type="entry name" value="PRELI_MSF1"/>
    <property type="match status" value="1"/>
</dbReference>
<accession>A0A5E4Q1Q5</accession>
<dbReference type="InterPro" id="IPR009038">
    <property type="entry name" value="GOLD_dom"/>
</dbReference>
<evidence type="ECO:0000259" key="3">
    <source>
        <dbReference type="PROSITE" id="PS50866"/>
    </source>
</evidence>
<evidence type="ECO:0000259" key="4">
    <source>
        <dbReference type="PROSITE" id="PS50904"/>
    </source>
</evidence>
<dbReference type="InterPro" id="IPR036273">
    <property type="entry name" value="CRAL/TRIO_N_dom_sf"/>
</dbReference>
<dbReference type="SMART" id="SM01100">
    <property type="entry name" value="CRAL_TRIO_N"/>
    <property type="match status" value="1"/>
</dbReference>
<sequence>MVQEYVSSVRVHKYPFEMVMAAYERRFPSCPQIPVVLECVITEDSWSADDSQRHTTRRCQLNVEAPYLLKKMIGVDYVYFIQKNHLDLKDRQLEIEATNETFASRVSVVEKCRYYVHPENADWTCFEQSALLDVKNFFGLESKELIESFMAEVHADGVRELPVWRTSDPRGNRELRRVVSRGTEPLSPRPAADAKKHSVPGPSSRQSALSTITSSRLSRTQSKSTLGRDINPSRHSCLHLADKKPSKILRIHRSKTKLDDTHVRAKEIEHMKDSSSFVDEDSLKDYLEKPKVDETVSELRSKACPCSLMPNTDANVPYIVTRYDNLVVVLTCAPINKNIIVLTDVLFSDQYTLDSEYIQRYLGELTPMQESRLLQLRKWIADLQKGKVPSDTTLLRFLRARDFNVEKAREMLSQALLWRKKHQVDKILSEYESPDVVKQYFPGGWHKNDKDGRPLYVLRLGQMDVKGLLKSIGEDGLLKLTLHVCEEGLKLLEEATRSSEHAVQSWCLLVDLDGLNMRHLWRPGVRALLRIIQIVEANYPETMGRVLIVRAPRVFPILWTIVSTFIDENTRSKFLFYGGKDYLQPGGLLDYIPKDFIPDFLGGPCKSFVHEGGLVPKSLYVSGAFTERDGDPLSEDSIYKSVHEVIVENKDPQSVLTWDFDVLRHDISFTVFRTELSIEPPDHASEGKSVLEMTGWKEGEHYHRVEPALICHDGESIQGSHVMSESGSYILQWRCELLDTAHRAAQLMYFTETLASHQYKLTFKIKFSVSYNIVIISNMKISLRMELKKLSHR</sequence>
<dbReference type="AlphaFoldDB" id="A0A5E4Q1Q5"/>
<dbReference type="CDD" id="cd00170">
    <property type="entry name" value="SEC14"/>
    <property type="match status" value="1"/>
</dbReference>
<dbReference type="InterPro" id="IPR011074">
    <property type="entry name" value="CRAL/TRIO_N_dom"/>
</dbReference>
<dbReference type="InterPro" id="IPR036865">
    <property type="entry name" value="CRAL-TRIO_dom_sf"/>
</dbReference>
<reference evidence="5 6" key="1">
    <citation type="submission" date="2017-07" db="EMBL/GenBank/DDBJ databases">
        <authorList>
            <person name="Talla V."/>
            <person name="Backstrom N."/>
        </authorList>
    </citation>
    <scope>NUCLEOTIDE SEQUENCE [LARGE SCALE GENOMIC DNA]</scope>
</reference>
<dbReference type="Gene3D" id="3.40.525.10">
    <property type="entry name" value="CRAL-TRIO lipid binding domain"/>
    <property type="match status" value="1"/>
</dbReference>
<dbReference type="Pfam" id="PF03765">
    <property type="entry name" value="CRAL_TRIO_N"/>
    <property type="match status" value="1"/>
</dbReference>
<dbReference type="EMBL" id="FZQP02001037">
    <property type="protein sequence ID" value="VVC91379.1"/>
    <property type="molecule type" value="Genomic_DNA"/>
</dbReference>
<dbReference type="InterPro" id="IPR006797">
    <property type="entry name" value="PRELI/MSF1_dom"/>
</dbReference>
<evidence type="ECO:0000313" key="6">
    <source>
        <dbReference type="Proteomes" id="UP000324832"/>
    </source>
</evidence>
<dbReference type="FunFam" id="3.40.525.10:FF:000006">
    <property type="entry name" value="SEC14-like lipid binding 1"/>
    <property type="match status" value="1"/>
</dbReference>
<keyword evidence="6" id="KW-1185">Reference proteome</keyword>
<dbReference type="SUPFAM" id="SSF101576">
    <property type="entry name" value="Supernatant protein factor (SPF), C-terminal domain"/>
    <property type="match status" value="1"/>
</dbReference>
<dbReference type="PANTHER" id="PTHR23324:SF66">
    <property type="entry name" value="PROTEIN REAL-TIME"/>
    <property type="match status" value="1"/>
</dbReference>
<feature type="domain" description="CRAL-TRIO" evidence="2">
    <location>
        <begin position="433"/>
        <end position="609"/>
    </location>
</feature>
<dbReference type="SUPFAM" id="SSF52087">
    <property type="entry name" value="CRAL/TRIO domain"/>
    <property type="match status" value="1"/>
</dbReference>
<dbReference type="PROSITE" id="PS50191">
    <property type="entry name" value="CRAL_TRIO"/>
    <property type="match status" value="1"/>
</dbReference>
<feature type="domain" description="GOLD" evidence="3">
    <location>
        <begin position="616"/>
        <end position="775"/>
    </location>
</feature>
<dbReference type="SMART" id="SM00516">
    <property type="entry name" value="SEC14"/>
    <property type="match status" value="1"/>
</dbReference>
<dbReference type="Pfam" id="PF04707">
    <property type="entry name" value="PRELI"/>
    <property type="match status" value="1"/>
</dbReference>
<dbReference type="InterPro" id="IPR051064">
    <property type="entry name" value="SEC14/CRAL-TRIO_domain"/>
</dbReference>
<dbReference type="InterPro" id="IPR036598">
    <property type="entry name" value="GOLD_dom_sf"/>
</dbReference>
<dbReference type="Gene3D" id="2.60.120.680">
    <property type="entry name" value="GOLD domain"/>
    <property type="match status" value="1"/>
</dbReference>
<dbReference type="PANTHER" id="PTHR23324">
    <property type="entry name" value="SEC14 RELATED PROTEIN"/>
    <property type="match status" value="1"/>
</dbReference>
<name>A0A5E4Q1Q5_9NEOP</name>
<dbReference type="Pfam" id="PF00650">
    <property type="entry name" value="CRAL_TRIO"/>
    <property type="match status" value="1"/>
</dbReference>
<evidence type="ECO:0000313" key="5">
    <source>
        <dbReference type="EMBL" id="VVC91379.1"/>
    </source>
</evidence>
<evidence type="ECO:0000259" key="2">
    <source>
        <dbReference type="PROSITE" id="PS50191"/>
    </source>
</evidence>